<dbReference type="InterPro" id="IPR042178">
    <property type="entry name" value="Serpin_sf_1"/>
</dbReference>
<reference evidence="6" key="1">
    <citation type="submission" date="2013-07" db="EMBL/GenBank/DDBJ databases">
        <authorList>
            <person name="Geib S."/>
        </authorList>
    </citation>
    <scope>NUCLEOTIDE SEQUENCE</scope>
</reference>
<dbReference type="AlphaFoldDB" id="W8AQ53"/>
<dbReference type="EMBL" id="GAMC01015625">
    <property type="protein sequence ID" value="JAB90930.1"/>
    <property type="molecule type" value="mRNA"/>
</dbReference>
<dbReference type="PANTHER" id="PTHR11461:SF211">
    <property type="entry name" value="GH10112P-RELATED"/>
    <property type="match status" value="1"/>
</dbReference>
<keyword evidence="2" id="KW-0646">Protease inhibitor</keyword>
<dbReference type="SUPFAM" id="SSF56574">
    <property type="entry name" value="Serpins"/>
    <property type="match status" value="1"/>
</dbReference>
<dbReference type="GO" id="GO:0004867">
    <property type="term" value="F:serine-type endopeptidase inhibitor activity"/>
    <property type="evidence" value="ECO:0007669"/>
    <property type="project" value="UniProtKB-KW"/>
</dbReference>
<protein>
    <submittedName>
        <fullName evidence="6">Serpin B10</fullName>
    </submittedName>
</protein>
<organism evidence="6">
    <name type="scientific">Ceratitis capitata</name>
    <name type="common">Mediterranean fruit fly</name>
    <name type="synonym">Tephritis capitata</name>
    <dbReference type="NCBI Taxonomy" id="7213"/>
    <lineage>
        <taxon>Eukaryota</taxon>
        <taxon>Metazoa</taxon>
        <taxon>Ecdysozoa</taxon>
        <taxon>Arthropoda</taxon>
        <taxon>Hexapoda</taxon>
        <taxon>Insecta</taxon>
        <taxon>Pterygota</taxon>
        <taxon>Neoptera</taxon>
        <taxon>Endopterygota</taxon>
        <taxon>Diptera</taxon>
        <taxon>Brachycera</taxon>
        <taxon>Muscomorpha</taxon>
        <taxon>Tephritoidea</taxon>
        <taxon>Tephritidae</taxon>
        <taxon>Ceratitis</taxon>
        <taxon>Ceratitis</taxon>
    </lineage>
</organism>
<dbReference type="EMBL" id="GAMC01015630">
    <property type="protein sequence ID" value="JAB90925.1"/>
    <property type="molecule type" value="mRNA"/>
</dbReference>
<evidence type="ECO:0000259" key="5">
    <source>
        <dbReference type="SMART" id="SM00093"/>
    </source>
</evidence>
<evidence type="ECO:0000256" key="3">
    <source>
        <dbReference type="ARBA" id="ARBA00022900"/>
    </source>
</evidence>
<dbReference type="InterPro" id="IPR023796">
    <property type="entry name" value="Serpin_dom"/>
</dbReference>
<name>W8AQ53_CERCA</name>
<gene>
    <name evidence="6" type="primary">SPB10</name>
</gene>
<evidence type="ECO:0000256" key="4">
    <source>
        <dbReference type="RuleBase" id="RU000411"/>
    </source>
</evidence>
<comment type="similarity">
    <text evidence="1 4">Belongs to the serpin family.</text>
</comment>
<dbReference type="OrthoDB" id="671595at2759"/>
<dbReference type="SMART" id="SM00093">
    <property type="entry name" value="SERPIN"/>
    <property type="match status" value="1"/>
</dbReference>
<dbReference type="InterPro" id="IPR042185">
    <property type="entry name" value="Serpin_sf_2"/>
</dbReference>
<evidence type="ECO:0000256" key="1">
    <source>
        <dbReference type="ARBA" id="ARBA00009500"/>
    </source>
</evidence>
<accession>W8AQ53</accession>
<dbReference type="EMBL" id="GAMC01015628">
    <property type="protein sequence ID" value="JAB90927.1"/>
    <property type="molecule type" value="mRNA"/>
</dbReference>
<dbReference type="InterPro" id="IPR000215">
    <property type="entry name" value="Serpin_fam"/>
</dbReference>
<dbReference type="Gene3D" id="2.30.39.10">
    <property type="entry name" value="Alpha-1-antitrypsin, domain 1"/>
    <property type="match status" value="1"/>
</dbReference>
<dbReference type="PROSITE" id="PS00284">
    <property type="entry name" value="SERPIN"/>
    <property type="match status" value="1"/>
</dbReference>
<keyword evidence="3" id="KW-0722">Serine protease inhibitor</keyword>
<proteinExistence type="evidence at transcript level"/>
<dbReference type="Gene3D" id="3.30.497.10">
    <property type="entry name" value="Antithrombin, subunit I, domain 2"/>
    <property type="match status" value="1"/>
</dbReference>
<sequence length="377" mass="42401">MFDFNLEFARGGAKVATELFELLSAGGVKQNIVYSPFSIQTCAALAFAGANGETADEIAEGFKFPSNFQPEVASTFGFVFDKYKDSEILKIANKVYVQQGLQLKQQYENDLKEYYNAETEAINFEEGANTAKAINSWVEDKTAGKIKDLVQETAFNALTRLVLLNALHFKGLWEHKFDAEQTAEDDFWISENESVKVEYMNQKAKFGFAYFEELDCQALELPYKDSDLSMLVLLPSEREGLKSLGEKLKSVNLLELAGNLDNSEEIVVKLPKFKVEFEVELTDTLKKLGISKIFNDDADFSNMLESPEELRVSNIFHKAVIEVNEEGTEAAAATAMIMMTRCLLIPLQFIADRPFFYTIWNKKNILFAGAFVNAPTV</sequence>
<evidence type="ECO:0000313" key="6">
    <source>
        <dbReference type="EMBL" id="JAB90925.1"/>
    </source>
</evidence>
<feature type="domain" description="Serpin" evidence="5">
    <location>
        <begin position="17"/>
        <end position="374"/>
    </location>
</feature>
<dbReference type="GO" id="GO:0005615">
    <property type="term" value="C:extracellular space"/>
    <property type="evidence" value="ECO:0007669"/>
    <property type="project" value="InterPro"/>
</dbReference>
<dbReference type="CDD" id="cd19601">
    <property type="entry name" value="serpin42Da-like"/>
    <property type="match status" value="1"/>
</dbReference>
<dbReference type="MEROPS" id="I04.039"/>
<dbReference type="PANTHER" id="PTHR11461">
    <property type="entry name" value="SERINE PROTEASE INHIBITOR, SERPIN"/>
    <property type="match status" value="1"/>
</dbReference>
<reference evidence="6" key="2">
    <citation type="journal article" date="2014" name="BMC Genomics">
        <title>A genomic perspective to assessing quality of mass-reared SIT flies used in Mediterranean fruit fly (Ceratitis capitata) eradication in California.</title>
        <authorList>
            <person name="Calla B."/>
            <person name="Hall B."/>
            <person name="Hou S."/>
            <person name="Geib S.M."/>
        </authorList>
    </citation>
    <scope>NUCLEOTIDE SEQUENCE</scope>
</reference>
<evidence type="ECO:0000256" key="2">
    <source>
        <dbReference type="ARBA" id="ARBA00022690"/>
    </source>
</evidence>
<dbReference type="Pfam" id="PF00079">
    <property type="entry name" value="Serpin"/>
    <property type="match status" value="1"/>
</dbReference>
<dbReference type="InterPro" id="IPR023795">
    <property type="entry name" value="Serpin_CS"/>
</dbReference>
<dbReference type="InterPro" id="IPR036186">
    <property type="entry name" value="Serpin_sf"/>
</dbReference>